<gene>
    <name evidence="12" type="ORF">TGP89_232310</name>
</gene>
<dbReference type="GO" id="GO:0004527">
    <property type="term" value="F:exonuclease activity"/>
    <property type="evidence" value="ECO:0007669"/>
    <property type="project" value="UniProtKB-KW"/>
</dbReference>
<feature type="region of interest" description="Disordered" evidence="11">
    <location>
        <begin position="770"/>
        <end position="818"/>
    </location>
</feature>
<comment type="cofactor">
    <cofactor evidence="1">
        <name>Mn(2+)</name>
        <dbReference type="ChEBI" id="CHEBI:29035"/>
    </cofactor>
</comment>
<reference evidence="12 13" key="1">
    <citation type="submission" date="2014-03" db="EMBL/GenBank/DDBJ databases">
        <authorList>
            <person name="Sibley D."/>
            <person name="Venepally P."/>
            <person name="Karamycheva S."/>
            <person name="Hadjithomas M."/>
            <person name="Khan A."/>
            <person name="Brunk B."/>
            <person name="Roos D."/>
            <person name="Caler E."/>
            <person name="Lorenzi H."/>
        </authorList>
    </citation>
    <scope>NUCLEOTIDE SEQUENCE [LARGE SCALE GENOMIC DNA]</scope>
    <source>
        <strain evidence="13">p89</strain>
    </source>
</reference>
<evidence type="ECO:0000256" key="9">
    <source>
        <dbReference type="ARBA" id="ARBA00023204"/>
    </source>
</evidence>
<name>A0A086L3F0_TOXGO</name>
<dbReference type="Proteomes" id="UP000028828">
    <property type="component" value="Unassembled WGS sequence"/>
</dbReference>
<evidence type="ECO:0000313" key="12">
    <source>
        <dbReference type="EMBL" id="KFG51168.1"/>
    </source>
</evidence>
<dbReference type="InterPro" id="IPR036691">
    <property type="entry name" value="Endo/exonu/phosph_ase_sf"/>
</dbReference>
<keyword evidence="8" id="KW-0460">Magnesium</keyword>
<feature type="compositionally biased region" description="Polar residues" evidence="11">
    <location>
        <begin position="716"/>
        <end position="727"/>
    </location>
</feature>
<comment type="subcellular location">
    <subcellularLocation>
        <location evidence="3">Nucleus</location>
    </subcellularLocation>
</comment>
<evidence type="ECO:0000313" key="13">
    <source>
        <dbReference type="Proteomes" id="UP000028828"/>
    </source>
</evidence>
<evidence type="ECO:0000256" key="5">
    <source>
        <dbReference type="ARBA" id="ARBA00022723"/>
    </source>
</evidence>
<keyword evidence="6" id="KW-0227">DNA damage</keyword>
<evidence type="ECO:0000256" key="6">
    <source>
        <dbReference type="ARBA" id="ARBA00022763"/>
    </source>
</evidence>
<dbReference type="GO" id="GO:0005634">
    <property type="term" value="C:nucleus"/>
    <property type="evidence" value="ECO:0007669"/>
    <property type="project" value="UniProtKB-SubCell"/>
</dbReference>
<keyword evidence="12" id="KW-0255">Endonuclease</keyword>
<feature type="region of interest" description="Disordered" evidence="11">
    <location>
        <begin position="231"/>
        <end position="268"/>
    </location>
</feature>
<dbReference type="PANTHER" id="PTHR15822:SF4">
    <property type="entry name" value="TYROSYL-DNA PHOSPHODIESTERASE 2"/>
    <property type="match status" value="1"/>
</dbReference>
<feature type="region of interest" description="Disordered" evidence="11">
    <location>
        <begin position="710"/>
        <end position="752"/>
    </location>
</feature>
<keyword evidence="7" id="KW-0378">Hydrolase</keyword>
<dbReference type="GO" id="GO:0003697">
    <property type="term" value="F:single-stranded DNA binding"/>
    <property type="evidence" value="ECO:0007669"/>
    <property type="project" value="TreeGrafter"/>
</dbReference>
<dbReference type="SUPFAM" id="SSF56219">
    <property type="entry name" value="DNase I-like"/>
    <property type="match status" value="1"/>
</dbReference>
<dbReference type="AlphaFoldDB" id="A0A086L3F0"/>
<dbReference type="EMBL" id="AEYI02000196">
    <property type="protein sequence ID" value="KFG51168.1"/>
    <property type="molecule type" value="Genomic_DNA"/>
</dbReference>
<feature type="compositionally biased region" description="Basic and acidic residues" evidence="11">
    <location>
        <begin position="231"/>
        <end position="248"/>
    </location>
</feature>
<keyword evidence="10" id="KW-0539">Nucleus</keyword>
<dbReference type="GO" id="GO:0006302">
    <property type="term" value="P:double-strand break repair"/>
    <property type="evidence" value="ECO:0007669"/>
    <property type="project" value="TreeGrafter"/>
</dbReference>
<feature type="compositionally biased region" description="Basic and acidic residues" evidence="11">
    <location>
        <begin position="407"/>
        <end position="447"/>
    </location>
</feature>
<dbReference type="GO" id="GO:0004519">
    <property type="term" value="F:endonuclease activity"/>
    <property type="evidence" value="ECO:0007669"/>
    <property type="project" value="UniProtKB-KW"/>
</dbReference>
<accession>A0A086L3F0</accession>
<dbReference type="InterPro" id="IPR051547">
    <property type="entry name" value="TDP2-like"/>
</dbReference>
<feature type="compositionally biased region" description="Low complexity" evidence="11">
    <location>
        <begin position="292"/>
        <end position="329"/>
    </location>
</feature>
<feature type="compositionally biased region" description="Basic and acidic residues" evidence="11">
    <location>
        <begin position="886"/>
        <end position="895"/>
    </location>
</feature>
<feature type="region of interest" description="Disordered" evidence="11">
    <location>
        <begin position="281"/>
        <end position="467"/>
    </location>
</feature>
<keyword evidence="12" id="KW-0269">Exonuclease</keyword>
<comment type="cofactor">
    <cofactor evidence="2">
        <name>Mg(2+)</name>
        <dbReference type="ChEBI" id="CHEBI:18420"/>
    </cofactor>
</comment>
<keyword evidence="4" id="KW-0540">Nuclease</keyword>
<sequence length="980" mass="108471">MHPMQQSGASVNRDLQDLNHWENEARSLRSAGPARLLVLFFCISSSSLHCAAGGLVACRRQPGSLLSTSAHAASPTGRRWTSQQRLVASASDSFFPFVFSPRPRRRTVGNPSSSSSLWVSSVSTLRVRRLVQRRSPAANTGCPLHFTSLFFSPKTQADRVHSTGKSSVSSQRINRLGCRRWCPSQGLPYPGASSRSRKRKLAFGSLYRGDRPGFSVLCAFAFSPASSSLLRRESDMASPHRERREDAVRQQAQETDPRSALPSRPDFAGELSEIRRLRAAKYREHKQSDSVSSAPSSRSLPPASSSSSFASLASLSSPSGSGASAFSAGYEGTRDRSATAAASLGSSEPATFPQGRRAESFRLERKLDDAVHLQGGRGREERSLRAVEREEEEQKRFSALACRLARAAREGETREETERRFQGPGRRLGEERREQRPQKGRDRDRGDGVPLGSLLRKRGREQTESRDVIVVEEETKAETGVRSSERGFAEGMETESKQKDAMMETEDRKGKAAEAVEPQESQEGNCLPIWSSQFDVLTWNLDGLDEGALRVRTAAVASTVRTLRPAVVMFQEVVAVSLQLLASHLSPLYHIYTPSSSLGDTAASLLRETDSFSPVSGPPPPLGCPYFCVLMLCREQMLPLDVDQGALTEWFPHSQMGRHLLGIVAAPMSWPDDRLLFLTSHLESIKEYREERVRQFRRCMQVVTRSFAHVSEEETNQSASEAGQQRNGETGERVETRETRETEEREGVGEMAEWKPAFAAVFGGDTNLRDSELVQDGASGCGGKAEKFSGRPQKTPNEEKRRPRLANESGGGETESVSIIPRSVRDVWEVLGRPDECRYTWDMLRNDNKQMKWRPRLRFDRLYWWSPRASSSSSPSSGPAPGTIAKADKTGRAGETEMPALTKDSESRSSSASLQRGREKKDESLLSTGAPGTQTPMTWIPQSLRLVGVNRLPTCGRFPSDHFGLLARFKRGPIAEHSEH</sequence>
<dbReference type="VEuPathDB" id="ToxoDB:TGP89_232310"/>
<dbReference type="GO" id="GO:0005737">
    <property type="term" value="C:cytoplasm"/>
    <property type="evidence" value="ECO:0007669"/>
    <property type="project" value="TreeGrafter"/>
</dbReference>
<keyword evidence="5" id="KW-0479">Metal-binding</keyword>
<evidence type="ECO:0000256" key="8">
    <source>
        <dbReference type="ARBA" id="ARBA00022842"/>
    </source>
</evidence>
<evidence type="ECO:0000256" key="11">
    <source>
        <dbReference type="SAM" id="MobiDB-lite"/>
    </source>
</evidence>
<feature type="compositionally biased region" description="Basic and acidic residues" evidence="11">
    <location>
        <begin position="729"/>
        <end position="748"/>
    </location>
</feature>
<evidence type="ECO:0000256" key="10">
    <source>
        <dbReference type="ARBA" id="ARBA00023242"/>
    </source>
</evidence>
<protein>
    <submittedName>
        <fullName evidence="12">Endonuclease/exonuclease/phosphatase family protein</fullName>
    </submittedName>
</protein>
<dbReference type="OrthoDB" id="9975959at2759"/>
<dbReference type="GO" id="GO:0070260">
    <property type="term" value="F:5'-tyrosyl-DNA phosphodiesterase activity"/>
    <property type="evidence" value="ECO:0007669"/>
    <property type="project" value="TreeGrafter"/>
</dbReference>
<feature type="region of interest" description="Disordered" evidence="11">
    <location>
        <begin position="868"/>
        <end position="937"/>
    </location>
</feature>
<keyword evidence="9" id="KW-0234">DNA repair</keyword>
<proteinExistence type="predicted"/>
<dbReference type="GO" id="GO:0046872">
    <property type="term" value="F:metal ion binding"/>
    <property type="evidence" value="ECO:0007669"/>
    <property type="project" value="UniProtKB-KW"/>
</dbReference>
<evidence type="ECO:0000256" key="7">
    <source>
        <dbReference type="ARBA" id="ARBA00022801"/>
    </source>
</evidence>
<feature type="compositionally biased region" description="Low complexity" evidence="11">
    <location>
        <begin position="868"/>
        <end position="882"/>
    </location>
</feature>
<comment type="caution">
    <text evidence="12">The sequence shown here is derived from an EMBL/GenBank/DDBJ whole genome shotgun (WGS) entry which is preliminary data.</text>
</comment>
<dbReference type="Gene3D" id="3.60.10.10">
    <property type="entry name" value="Endonuclease/exonuclease/phosphatase"/>
    <property type="match status" value="3"/>
</dbReference>
<feature type="compositionally biased region" description="Polar residues" evidence="11">
    <location>
        <begin position="925"/>
        <end position="937"/>
    </location>
</feature>
<organism evidence="12 13">
    <name type="scientific">Toxoplasma gondii p89</name>
    <dbReference type="NCBI Taxonomy" id="943119"/>
    <lineage>
        <taxon>Eukaryota</taxon>
        <taxon>Sar</taxon>
        <taxon>Alveolata</taxon>
        <taxon>Apicomplexa</taxon>
        <taxon>Conoidasida</taxon>
        <taxon>Coccidia</taxon>
        <taxon>Eucoccidiorida</taxon>
        <taxon>Eimeriorina</taxon>
        <taxon>Sarcocystidae</taxon>
        <taxon>Toxoplasma</taxon>
    </lineage>
</organism>
<evidence type="ECO:0000256" key="1">
    <source>
        <dbReference type="ARBA" id="ARBA00001936"/>
    </source>
</evidence>
<evidence type="ECO:0000256" key="2">
    <source>
        <dbReference type="ARBA" id="ARBA00001946"/>
    </source>
</evidence>
<dbReference type="PANTHER" id="PTHR15822">
    <property type="entry name" value="TRAF AND TNF RECEPTOR-ASSOCIATED PROTEIN"/>
    <property type="match status" value="1"/>
</dbReference>
<evidence type="ECO:0000256" key="3">
    <source>
        <dbReference type="ARBA" id="ARBA00004123"/>
    </source>
</evidence>
<evidence type="ECO:0000256" key="4">
    <source>
        <dbReference type="ARBA" id="ARBA00022722"/>
    </source>
</evidence>
<feature type="compositionally biased region" description="Basic and acidic residues" evidence="11">
    <location>
        <begin position="356"/>
        <end position="396"/>
    </location>
</feature>